<sequence length="649" mass="72774">MTKIFRWKGLIPFALIVGVLWVGGWLFADTIARQVLVSSLTRIQGAQVDIGSADVSWRPMGIVVTELAFTDPNQPRLNAFEIEQAAWQMDGLGLLTGKVVIEALAVDGLRFGTERATPGRVRAKPAVDPSAPREPSLADRAADTVDLPSPREALNRHGGLLTDERGDQLQDTWSTANRQIIERAAALPDDESLASHRARLRAIQNTSFDSLAALQGAQQEIQQLSRAVAQDRQSIDRFLNTLDSSEDEVRAALAALIGAPAEDWAAILSTYNLSPEAQVALVGLLMGEQWSDWLAQGQYWYAQAEPWIQRLMDHRRASAEASAAARRSTVTGYYVFFPEDNPQPRFWLKDARVNAYTATGDWRARLSDVSTNHAMIGRPARLEANSTVLDAADSAELSMVWDMRTGNRLDLDLGVRQWQISGWQLSNPEYPLGLRRSSTDLRVTAGREGRWDGNLAWQFGAAEFGIPASWGSGNVMRRALESVDGFAVESRLSGSGLFPRMDWSSNLDDQLRASIRGQFSAELARWQGEVEAELAARRAAFEAPIRAELAQLQAQRREWEQKKNDLEREVVDTLAALERQMVGRVDTLESQLDAERRAAEQRLREEQQRLEQQAEDERKRLEQQAEDERRRLQREAEQRARDALRNRSF</sequence>
<feature type="region of interest" description="Disordered" evidence="1">
    <location>
        <begin position="606"/>
        <end position="649"/>
    </location>
</feature>
<evidence type="ECO:0000256" key="1">
    <source>
        <dbReference type="SAM" id="MobiDB-lite"/>
    </source>
</evidence>
<dbReference type="NCBIfam" id="TIGR03545">
    <property type="entry name" value="TIGR03545 family protein"/>
    <property type="match status" value="1"/>
</dbReference>
<dbReference type="RefSeq" id="WP_304996457.1">
    <property type="nucleotide sequence ID" value="NZ_CP101717.1"/>
</dbReference>
<dbReference type="AlphaFoldDB" id="A0AB38YIR0"/>
<protein>
    <submittedName>
        <fullName evidence="2">TIGR03545 family protein</fullName>
    </submittedName>
</protein>
<organism evidence="2">
    <name type="scientific">Salinispirillum sp. LH 10-3-1</name>
    <dbReference type="NCBI Taxonomy" id="2952525"/>
    <lineage>
        <taxon>Bacteria</taxon>
        <taxon>Pseudomonadati</taxon>
        <taxon>Pseudomonadota</taxon>
        <taxon>Gammaproteobacteria</taxon>
        <taxon>Oceanospirillales</taxon>
        <taxon>Saccharospirillaceae</taxon>
        <taxon>Salinispirillum</taxon>
    </lineage>
</organism>
<dbReference type="InterPro" id="IPR019934">
    <property type="entry name" value="CHP03545"/>
</dbReference>
<dbReference type="EMBL" id="CP101717">
    <property type="protein sequence ID" value="WLD59168.1"/>
    <property type="molecule type" value="Genomic_DNA"/>
</dbReference>
<name>A0AB38YIR0_9GAMM</name>
<feature type="compositionally biased region" description="Basic and acidic residues" evidence="1">
    <location>
        <begin position="615"/>
        <end position="649"/>
    </location>
</feature>
<evidence type="ECO:0000313" key="2">
    <source>
        <dbReference type="EMBL" id="WLD59168.1"/>
    </source>
</evidence>
<reference evidence="2" key="1">
    <citation type="submission" date="2022-07" db="EMBL/GenBank/DDBJ databases">
        <title>Complete genome sequence of Salinispirillum sp. LH10-3-1 capable of multiple carbohydrate inversion isolated from a soda lake.</title>
        <authorList>
            <person name="Liu J."/>
            <person name="Zhai Y."/>
            <person name="Zhang H."/>
            <person name="Yang H."/>
            <person name="Qu J."/>
            <person name="Li J."/>
        </authorList>
    </citation>
    <scope>NUCLEOTIDE SEQUENCE</scope>
    <source>
        <strain evidence="2">LH 10-3-1</strain>
    </source>
</reference>
<gene>
    <name evidence="2" type="ORF">NFC81_05110</name>
</gene>
<feature type="region of interest" description="Disordered" evidence="1">
    <location>
        <begin position="120"/>
        <end position="157"/>
    </location>
</feature>
<accession>A0AB38YIR0</accession>
<proteinExistence type="predicted"/>